<dbReference type="Pfam" id="PF00459">
    <property type="entry name" value="Inositol_P"/>
    <property type="match status" value="1"/>
</dbReference>
<dbReference type="EMBL" id="JACHCB010000006">
    <property type="protein sequence ID" value="MBB6110017.1"/>
    <property type="molecule type" value="Genomic_DNA"/>
</dbReference>
<organism evidence="1 2">
    <name type="scientific">Mucilaginibacter lappiensis</name>
    <dbReference type="NCBI Taxonomy" id="354630"/>
    <lineage>
        <taxon>Bacteria</taxon>
        <taxon>Pseudomonadati</taxon>
        <taxon>Bacteroidota</taxon>
        <taxon>Sphingobacteriia</taxon>
        <taxon>Sphingobacteriales</taxon>
        <taxon>Sphingobacteriaceae</taxon>
        <taxon>Mucilaginibacter</taxon>
    </lineage>
</organism>
<dbReference type="GO" id="GO:0052834">
    <property type="term" value="F:inositol monophosphate phosphatase activity"/>
    <property type="evidence" value="ECO:0007669"/>
    <property type="project" value="UniProtKB-EC"/>
</dbReference>
<keyword evidence="1" id="KW-0378">Hydrolase</keyword>
<gene>
    <name evidence="1" type="ORF">HDF23_002773</name>
</gene>
<dbReference type="Gene3D" id="3.40.190.80">
    <property type="match status" value="1"/>
</dbReference>
<comment type="caution">
    <text evidence="1">The sequence shown here is derived from an EMBL/GenBank/DDBJ whole genome shotgun (WGS) entry which is preliminary data.</text>
</comment>
<reference evidence="1 2" key="1">
    <citation type="submission" date="2020-08" db="EMBL/GenBank/DDBJ databases">
        <title>Genomic Encyclopedia of Type Strains, Phase IV (KMG-V): Genome sequencing to study the core and pangenomes of soil and plant-associated prokaryotes.</title>
        <authorList>
            <person name="Whitman W."/>
        </authorList>
    </citation>
    <scope>NUCLEOTIDE SEQUENCE [LARGE SCALE GENOMIC DNA]</scope>
    <source>
        <strain evidence="1 2">ANJLi2</strain>
    </source>
</reference>
<dbReference type="CDD" id="cd01637">
    <property type="entry name" value="IMPase_like"/>
    <property type="match status" value="1"/>
</dbReference>
<dbReference type="InterPro" id="IPR000760">
    <property type="entry name" value="Inositol_monophosphatase-like"/>
</dbReference>
<protein>
    <submittedName>
        <fullName evidence="1">Myo-inositol-1(Or 4)-monophosphatase</fullName>
        <ecNumber evidence="1">3.1.3.25</ecNumber>
    </submittedName>
</protein>
<dbReference type="Proteomes" id="UP000541583">
    <property type="component" value="Unassembled WGS sequence"/>
</dbReference>
<dbReference type="PANTHER" id="PTHR20854">
    <property type="entry name" value="INOSITOL MONOPHOSPHATASE"/>
    <property type="match status" value="1"/>
</dbReference>
<dbReference type="RefSeq" id="WP_076374435.1">
    <property type="nucleotide sequence ID" value="NZ_FTMG01000008.1"/>
</dbReference>
<dbReference type="EC" id="3.1.3.25" evidence="1"/>
<accession>A0ABR6PJR8</accession>
<dbReference type="SUPFAM" id="SSF56655">
    <property type="entry name" value="Carbohydrate phosphatase"/>
    <property type="match status" value="1"/>
</dbReference>
<evidence type="ECO:0000313" key="2">
    <source>
        <dbReference type="Proteomes" id="UP000541583"/>
    </source>
</evidence>
<keyword evidence="2" id="KW-1185">Reference proteome</keyword>
<name>A0ABR6PJR8_9SPHI</name>
<evidence type="ECO:0000313" key="1">
    <source>
        <dbReference type="EMBL" id="MBB6110017.1"/>
    </source>
</evidence>
<dbReference type="PRINTS" id="PR00377">
    <property type="entry name" value="IMPHPHTASES"/>
</dbReference>
<proteinExistence type="predicted"/>
<sequence length="272" mass="31254">MRKNIDVNLILDLVRGLGDNFLIDFKTKPLPINMADLRELSRDMDTRFQQELKLKLELAYPQIEWPEEETETAQQLKPLAIPQYWVCDVIDGAVQYVQHLSGWTVNLTLIKNGEVDFSVIYDPILKETFWAKSGEGAFMNGERIVPNKKKNLNEMLAVWEYTHHKKDEYHIYHKMGKSVTNLLEQFLCVRNYGPHALQLAYVGTGRIDLFLQEDLDTTNWLAGLFIAKEAGAEILTTDGKPWQYGSTNLMVAPKGVGQQFLMTINEFNNLKS</sequence>
<dbReference type="Gene3D" id="3.30.540.10">
    <property type="entry name" value="Fructose-1,6-Bisphosphatase, subunit A, domain 1"/>
    <property type="match status" value="1"/>
</dbReference>
<dbReference type="PANTHER" id="PTHR20854:SF4">
    <property type="entry name" value="INOSITOL-1-MONOPHOSPHATASE-RELATED"/>
    <property type="match status" value="1"/>
</dbReference>